<proteinExistence type="predicted"/>
<evidence type="ECO:0000313" key="2">
    <source>
        <dbReference type="EMBL" id="RAP03296.1"/>
    </source>
</evidence>
<feature type="domain" description="NAD/GMP synthase" evidence="1">
    <location>
        <begin position="129"/>
        <end position="209"/>
    </location>
</feature>
<organism evidence="2 3">
    <name type="scientific">Methanosphaera stadtmanae</name>
    <dbReference type="NCBI Taxonomy" id="2317"/>
    <lineage>
        <taxon>Archaea</taxon>
        <taxon>Methanobacteriati</taxon>
        <taxon>Methanobacteriota</taxon>
        <taxon>Methanomada group</taxon>
        <taxon>Methanobacteria</taxon>
        <taxon>Methanobacteriales</taxon>
        <taxon>Methanobacteriaceae</taxon>
        <taxon>Methanosphaera</taxon>
    </lineage>
</organism>
<dbReference type="SUPFAM" id="SSF52402">
    <property type="entry name" value="Adenine nucleotide alpha hydrolases-like"/>
    <property type="match status" value="1"/>
</dbReference>
<dbReference type="RefSeq" id="WP_112149433.1">
    <property type="nucleotide sequence ID" value="NZ_NGJK01000029.1"/>
</dbReference>
<accession>A0A328Q6R6</accession>
<dbReference type="InterPro" id="IPR022310">
    <property type="entry name" value="NAD/GMP_synthase"/>
</dbReference>
<dbReference type="Pfam" id="PF02540">
    <property type="entry name" value="NAD_synthase"/>
    <property type="match status" value="1"/>
</dbReference>
<dbReference type="AlphaFoldDB" id="A0A328Q6R6"/>
<comment type="caution">
    <text evidence="2">The sequence shown here is derived from an EMBL/GenBank/DDBJ whole genome shotgun (WGS) entry which is preliminary data.</text>
</comment>
<name>A0A328Q6R6_9EURY</name>
<dbReference type="PANTHER" id="PTHR43169">
    <property type="entry name" value="EXSB FAMILY PROTEIN"/>
    <property type="match status" value="1"/>
</dbReference>
<reference evidence="2 3" key="1">
    <citation type="submission" date="2017-05" db="EMBL/GenBank/DDBJ databases">
        <title>Host range expansion of the Methanosphaera genus to humans and monogastric animals involves recent and extensive reduction in genome content.</title>
        <authorList>
            <person name="Hoedt E.C."/>
            <person name="Volmer J.G."/>
            <person name="Parks D.H."/>
            <person name="Rosewarne C.P."/>
            <person name="Denman S.E."/>
            <person name="Mcsweeney C.S."/>
            <person name="O Cuiv P."/>
            <person name="Hugenholtz P."/>
            <person name="Tyson G.W."/>
            <person name="Morrison M."/>
        </authorList>
    </citation>
    <scope>NUCLEOTIDE SEQUENCE [LARGE SCALE GENOMIC DNA]</scope>
    <source>
        <strain evidence="2 3">PA5</strain>
    </source>
</reference>
<dbReference type="GO" id="GO:0006163">
    <property type="term" value="P:purine nucleotide metabolic process"/>
    <property type="evidence" value="ECO:0007669"/>
    <property type="project" value="UniProtKB-ARBA"/>
</dbReference>
<evidence type="ECO:0000313" key="3">
    <source>
        <dbReference type="Proteomes" id="UP000248557"/>
    </source>
</evidence>
<dbReference type="Gene3D" id="3.40.50.620">
    <property type="entry name" value="HUPs"/>
    <property type="match status" value="1"/>
</dbReference>
<dbReference type="InterPro" id="IPR052188">
    <property type="entry name" value="Ni-pincer_cofactor_biosynth"/>
</dbReference>
<dbReference type="PANTHER" id="PTHR43169:SF1">
    <property type="entry name" value="ATPASE, PP-LOOP SUPERFAMILY-RELATED"/>
    <property type="match status" value="1"/>
</dbReference>
<evidence type="ECO:0000259" key="1">
    <source>
        <dbReference type="Pfam" id="PF02540"/>
    </source>
</evidence>
<dbReference type="InterPro" id="IPR014729">
    <property type="entry name" value="Rossmann-like_a/b/a_fold"/>
</dbReference>
<protein>
    <recommendedName>
        <fullName evidence="1">NAD/GMP synthase domain-containing protein</fullName>
    </recommendedName>
</protein>
<gene>
    <name evidence="2" type="ORF">CA615_02985</name>
</gene>
<dbReference type="EMBL" id="NGJK01000029">
    <property type="protein sequence ID" value="RAP03296.1"/>
    <property type="molecule type" value="Genomic_DNA"/>
</dbReference>
<sequence>MYTKEELIEKIIKIREDIGHDHVQPEIKEIHYENDELTIIAPDRPEKSIIIGKGGWVVGKLREQLHVKSIHVISYTDIVLKKYQLELSLKHVKKVIDNVIPENYIEPFNNLYKLLEKKYNAPYNNTIVSNYIKENIDRQPIENTPVVVALSGGVDSSFTTVLTKALGFNLETVTVNPGTIILPNQFKHNIHNLTTAINVKHTYLETDMTHIIEDALSGKIHPCGRCSSHIEEVVSDYLKNTQKSVMIYGDLLSTGSQSIVKKDDIIRINLPALFRMEKSEIKTIVTNYSVKKIKGYGCPLVVQVHKKYPQYRSFSIQRVLRETRAGILEPGEALDLIKTI</sequence>
<dbReference type="Proteomes" id="UP000248557">
    <property type="component" value="Unassembled WGS sequence"/>
</dbReference>